<accession>A0AAW0AFJ6</accession>
<dbReference type="Gene3D" id="3.80.10.10">
    <property type="entry name" value="Ribonuclease Inhibitor"/>
    <property type="match status" value="1"/>
</dbReference>
<protein>
    <recommendedName>
        <fullName evidence="1">F-box domain-containing protein</fullName>
    </recommendedName>
</protein>
<dbReference type="InterPro" id="IPR001810">
    <property type="entry name" value="F-box_dom"/>
</dbReference>
<reference evidence="2 3" key="1">
    <citation type="journal article" date="2024" name="J Genomics">
        <title>Draft genome sequencing and assembly of Favolaschia claudopus CIRM-BRFM 2984 isolated from oak limbs.</title>
        <authorList>
            <person name="Navarro D."/>
            <person name="Drula E."/>
            <person name="Chaduli D."/>
            <person name="Cazenave R."/>
            <person name="Ahrendt S."/>
            <person name="Wang J."/>
            <person name="Lipzen A."/>
            <person name="Daum C."/>
            <person name="Barry K."/>
            <person name="Grigoriev I.V."/>
            <person name="Favel A."/>
            <person name="Rosso M.N."/>
            <person name="Martin F."/>
        </authorList>
    </citation>
    <scope>NUCLEOTIDE SEQUENCE [LARGE SCALE GENOMIC DNA]</scope>
    <source>
        <strain evidence="2 3">CIRM-BRFM 2984</strain>
    </source>
</reference>
<sequence>MAVDVDVTTQSLTQSVTLTANAVAASPPPDQQCGSKPSEAQCMRDREYANKLVISPIRKLPNELLMEFFCQCHPFWSLQTALWLSQVCRRWRQLAHATPALWTRQPPLQLRQGEAHTRESILTIKTYLERSRSFPISLRLRCSSWDTEIPPALADVLLLGAPRWRHLVLWDCPPVLQALAKPPGGTLNSIQTVTLRGYGADEMPAASAFLCAPLLRKVTLDIEHIQKFPMPWAQLTHLELEQANFALCLNILLQGTNLIHAKFRPDQGNEEDPNIPPPASITHLPLITLPFLETLDLSLPCGDAITSCFGRLALPKVRKLHMYFFDFQDWTLPISTMFTQFQLRSPNIEDFSLSICDIYPPELHTILFHAPLLTDLLVECCFGSIDDFLLAQLAHDEGNTAHLVPRLQRLLLWQIGEWFTEKRLLAMICSRWWTTEELQAMSGPPSVARWERVNISRDDGARKLSDRFKRRVDQLKSQGLSVEIR</sequence>
<comment type="caution">
    <text evidence="2">The sequence shown here is derived from an EMBL/GenBank/DDBJ whole genome shotgun (WGS) entry which is preliminary data.</text>
</comment>
<dbReference type="Gene3D" id="1.20.1280.50">
    <property type="match status" value="1"/>
</dbReference>
<keyword evidence="3" id="KW-1185">Reference proteome</keyword>
<dbReference type="SUPFAM" id="SSF81383">
    <property type="entry name" value="F-box domain"/>
    <property type="match status" value="1"/>
</dbReference>
<dbReference type="Pfam" id="PF12937">
    <property type="entry name" value="F-box-like"/>
    <property type="match status" value="1"/>
</dbReference>
<dbReference type="AlphaFoldDB" id="A0AAW0AFJ6"/>
<evidence type="ECO:0000313" key="2">
    <source>
        <dbReference type="EMBL" id="KAK7007888.1"/>
    </source>
</evidence>
<dbReference type="InterPro" id="IPR032675">
    <property type="entry name" value="LRR_dom_sf"/>
</dbReference>
<gene>
    <name evidence="2" type="ORF">R3P38DRAFT_1622413</name>
</gene>
<feature type="domain" description="F-box" evidence="1">
    <location>
        <begin position="58"/>
        <end position="104"/>
    </location>
</feature>
<dbReference type="InterPro" id="IPR036047">
    <property type="entry name" value="F-box-like_dom_sf"/>
</dbReference>
<name>A0AAW0AFJ6_9AGAR</name>
<evidence type="ECO:0000259" key="1">
    <source>
        <dbReference type="Pfam" id="PF12937"/>
    </source>
</evidence>
<proteinExistence type="predicted"/>
<organism evidence="2 3">
    <name type="scientific">Favolaschia claudopus</name>
    <dbReference type="NCBI Taxonomy" id="2862362"/>
    <lineage>
        <taxon>Eukaryota</taxon>
        <taxon>Fungi</taxon>
        <taxon>Dikarya</taxon>
        <taxon>Basidiomycota</taxon>
        <taxon>Agaricomycotina</taxon>
        <taxon>Agaricomycetes</taxon>
        <taxon>Agaricomycetidae</taxon>
        <taxon>Agaricales</taxon>
        <taxon>Marasmiineae</taxon>
        <taxon>Mycenaceae</taxon>
        <taxon>Favolaschia</taxon>
    </lineage>
</organism>
<dbReference type="Proteomes" id="UP001362999">
    <property type="component" value="Unassembled WGS sequence"/>
</dbReference>
<dbReference type="SUPFAM" id="SSF52047">
    <property type="entry name" value="RNI-like"/>
    <property type="match status" value="1"/>
</dbReference>
<evidence type="ECO:0000313" key="3">
    <source>
        <dbReference type="Proteomes" id="UP001362999"/>
    </source>
</evidence>
<dbReference type="EMBL" id="JAWWNJ010000069">
    <property type="protein sequence ID" value="KAK7007888.1"/>
    <property type="molecule type" value="Genomic_DNA"/>
</dbReference>